<dbReference type="PROSITE" id="PS01085">
    <property type="entry name" value="RIBUL_P_3_EPIMER_1"/>
    <property type="match status" value="1"/>
</dbReference>
<evidence type="ECO:0000256" key="2">
    <source>
        <dbReference type="ARBA" id="ARBA00001936"/>
    </source>
</evidence>
<reference evidence="15 16" key="1">
    <citation type="journal article" date="2016" name="Environ. Microbiol.">
        <title>New Methyloceanibacter diversity from North Sea sediments includes methanotroph containing solely the soluble methane monooxygenase.</title>
        <authorList>
            <person name="Vekeman B."/>
            <person name="Kerckhof F.M."/>
            <person name="Cremers G."/>
            <person name="de Vos P."/>
            <person name="Vandamme P."/>
            <person name="Boon N."/>
            <person name="Op den Camp H.J."/>
            <person name="Heylen K."/>
        </authorList>
    </citation>
    <scope>NUCLEOTIDE SEQUENCE [LARGE SCALE GENOMIC DNA]</scope>
    <source>
        <strain evidence="15 16">R-67176</strain>
    </source>
</reference>
<dbReference type="HAMAP" id="MF_02227">
    <property type="entry name" value="RPE"/>
    <property type="match status" value="1"/>
</dbReference>
<evidence type="ECO:0000256" key="4">
    <source>
        <dbReference type="ARBA" id="ARBA00001947"/>
    </source>
</evidence>
<dbReference type="NCBIfam" id="NF004076">
    <property type="entry name" value="PRK05581.1-4"/>
    <property type="match status" value="1"/>
</dbReference>
<feature type="binding site" evidence="10 14">
    <location>
        <begin position="202"/>
        <end position="203"/>
    </location>
    <ligand>
        <name>substrate</name>
    </ligand>
</feature>
<dbReference type="InterPro" id="IPR026019">
    <property type="entry name" value="Ribul_P_3_epim"/>
</dbReference>
<dbReference type="NCBIfam" id="TIGR01163">
    <property type="entry name" value="rpe"/>
    <property type="match status" value="1"/>
</dbReference>
<comment type="cofactor">
    <cofactor evidence="4">
        <name>Zn(2+)</name>
        <dbReference type="ChEBI" id="CHEBI:29105"/>
    </cofactor>
</comment>
<dbReference type="PROSITE" id="PS01086">
    <property type="entry name" value="RIBUL_P_3_EPIMER_2"/>
    <property type="match status" value="1"/>
</dbReference>
<evidence type="ECO:0000313" key="15">
    <source>
        <dbReference type="EMBL" id="ODR95117.1"/>
    </source>
</evidence>
<evidence type="ECO:0000256" key="8">
    <source>
        <dbReference type="ARBA" id="ARBA00022723"/>
    </source>
</evidence>
<accession>A0A1E3VNL0</accession>
<feature type="binding site" evidence="10 14">
    <location>
        <begin position="149"/>
        <end position="152"/>
    </location>
    <ligand>
        <name>substrate</name>
    </ligand>
</feature>
<evidence type="ECO:0000256" key="13">
    <source>
        <dbReference type="PIRSR" id="PIRSR001461-2"/>
    </source>
</evidence>
<keyword evidence="8 10" id="KW-0479">Metal-binding</keyword>
<dbReference type="RefSeq" id="WP_069444414.1">
    <property type="nucleotide sequence ID" value="NZ_LPWE01000011.1"/>
</dbReference>
<comment type="cofactor">
    <cofactor evidence="3">
        <name>Co(2+)</name>
        <dbReference type="ChEBI" id="CHEBI:48828"/>
    </cofactor>
</comment>
<dbReference type="InterPro" id="IPR000056">
    <property type="entry name" value="Ribul_P_3_epim-like"/>
</dbReference>
<feature type="binding site" evidence="10 14">
    <location>
        <position position="15"/>
    </location>
    <ligand>
        <name>substrate</name>
    </ligand>
</feature>
<evidence type="ECO:0000256" key="11">
    <source>
        <dbReference type="PIRNR" id="PIRNR001461"/>
    </source>
</evidence>
<comment type="caution">
    <text evidence="15">The sequence shown here is derived from an EMBL/GenBank/DDBJ whole genome shotgun (WGS) entry which is preliminary data.</text>
</comment>
<keyword evidence="13" id="KW-0464">Manganese</keyword>
<dbReference type="GO" id="GO:0019323">
    <property type="term" value="P:pentose catabolic process"/>
    <property type="evidence" value="ECO:0007669"/>
    <property type="project" value="UniProtKB-UniRule"/>
</dbReference>
<feature type="binding site" evidence="10 13">
    <location>
        <position position="42"/>
    </location>
    <ligand>
        <name>a divalent metal cation</name>
        <dbReference type="ChEBI" id="CHEBI:60240"/>
    </ligand>
</feature>
<comment type="cofactor">
    <cofactor evidence="5">
        <name>Fe(2+)</name>
        <dbReference type="ChEBI" id="CHEBI:29033"/>
    </cofactor>
</comment>
<evidence type="ECO:0000256" key="14">
    <source>
        <dbReference type="PIRSR" id="PIRSR001461-3"/>
    </source>
</evidence>
<dbReference type="EMBL" id="LPWE01000011">
    <property type="protein sequence ID" value="ODR95117.1"/>
    <property type="molecule type" value="Genomic_DNA"/>
</dbReference>
<keyword evidence="13" id="KW-0862">Zinc</keyword>
<evidence type="ECO:0000256" key="1">
    <source>
        <dbReference type="ARBA" id="ARBA00001782"/>
    </source>
</evidence>
<dbReference type="EC" id="5.1.3.1" evidence="7 10"/>
<dbReference type="SUPFAM" id="SSF51366">
    <property type="entry name" value="Ribulose-phoshate binding barrel"/>
    <property type="match status" value="1"/>
</dbReference>
<dbReference type="AlphaFoldDB" id="A0A1E3VNL0"/>
<dbReference type="CDD" id="cd00429">
    <property type="entry name" value="RPE"/>
    <property type="match status" value="1"/>
</dbReference>
<evidence type="ECO:0000256" key="6">
    <source>
        <dbReference type="ARBA" id="ARBA00009541"/>
    </source>
</evidence>
<evidence type="ECO:0000313" key="16">
    <source>
        <dbReference type="Proteomes" id="UP000094172"/>
    </source>
</evidence>
<evidence type="ECO:0000256" key="10">
    <source>
        <dbReference type="HAMAP-Rule" id="MF_02227"/>
    </source>
</evidence>
<dbReference type="GO" id="GO:0005737">
    <property type="term" value="C:cytoplasm"/>
    <property type="evidence" value="ECO:0007669"/>
    <property type="project" value="UniProtKB-ARBA"/>
</dbReference>
<comment type="cofactor">
    <cofactor evidence="10 13">
        <name>a divalent metal cation</name>
        <dbReference type="ChEBI" id="CHEBI:60240"/>
    </cofactor>
    <text evidence="10 13">Binds 1 divalent metal cation per subunit.</text>
</comment>
<dbReference type="STRING" id="1774970.AUC70_05180"/>
<feature type="binding site" evidence="10 14">
    <location>
        <position position="73"/>
    </location>
    <ligand>
        <name>substrate</name>
    </ligand>
</feature>
<dbReference type="FunFam" id="3.20.20.70:FF:000004">
    <property type="entry name" value="Ribulose-phosphate 3-epimerase"/>
    <property type="match status" value="1"/>
</dbReference>
<keyword evidence="10 11" id="KW-0119">Carbohydrate metabolism</keyword>
<evidence type="ECO:0000256" key="5">
    <source>
        <dbReference type="ARBA" id="ARBA00001954"/>
    </source>
</evidence>
<name>A0A1E3VNL0_9HYPH</name>
<protein>
    <recommendedName>
        <fullName evidence="7 10">Ribulose-phosphate 3-epimerase</fullName>
        <ecNumber evidence="7 10">5.1.3.1</ecNumber>
    </recommendedName>
</protein>
<gene>
    <name evidence="10" type="primary">rpe</name>
    <name evidence="15" type="ORF">AUC70_05180</name>
</gene>
<organism evidence="15 16">
    <name type="scientific">Methyloceanibacter stevinii</name>
    <dbReference type="NCBI Taxonomy" id="1774970"/>
    <lineage>
        <taxon>Bacteria</taxon>
        <taxon>Pseudomonadati</taxon>
        <taxon>Pseudomonadota</taxon>
        <taxon>Alphaproteobacteria</taxon>
        <taxon>Hyphomicrobiales</taxon>
        <taxon>Hyphomicrobiaceae</taxon>
        <taxon>Methyloceanibacter</taxon>
    </lineage>
</organism>
<evidence type="ECO:0000256" key="12">
    <source>
        <dbReference type="PIRSR" id="PIRSR001461-1"/>
    </source>
</evidence>
<dbReference type="InterPro" id="IPR011060">
    <property type="entry name" value="RibuloseP-bd_barrel"/>
</dbReference>
<dbReference type="PIRSF" id="PIRSF001461">
    <property type="entry name" value="RPE"/>
    <property type="match status" value="1"/>
</dbReference>
<dbReference type="GO" id="GO:0006098">
    <property type="term" value="P:pentose-phosphate shunt"/>
    <property type="evidence" value="ECO:0007669"/>
    <property type="project" value="UniProtKB-UniRule"/>
</dbReference>
<comment type="similarity">
    <text evidence="6 10 11">Belongs to the ribulose-phosphate 3-epimerase family.</text>
</comment>
<dbReference type="Gene3D" id="3.20.20.70">
    <property type="entry name" value="Aldolase class I"/>
    <property type="match status" value="1"/>
</dbReference>
<comment type="function">
    <text evidence="10">Catalyzes the reversible epimerization of D-ribulose 5-phosphate to D-xylulose 5-phosphate.</text>
</comment>
<proteinExistence type="inferred from homology"/>
<dbReference type="InterPro" id="IPR013785">
    <property type="entry name" value="Aldolase_TIM"/>
</dbReference>
<keyword evidence="13" id="KW-0170">Cobalt</keyword>
<dbReference type="GO" id="GO:0004750">
    <property type="term" value="F:D-ribulose-phosphate 3-epimerase activity"/>
    <property type="evidence" value="ECO:0007669"/>
    <property type="project" value="UniProtKB-UniRule"/>
</dbReference>
<keyword evidence="9 10" id="KW-0413">Isomerase</keyword>
<dbReference type="PANTHER" id="PTHR11749">
    <property type="entry name" value="RIBULOSE-5-PHOSPHATE-3-EPIMERASE"/>
    <property type="match status" value="1"/>
</dbReference>
<evidence type="ECO:0000256" key="9">
    <source>
        <dbReference type="ARBA" id="ARBA00023235"/>
    </source>
</evidence>
<comment type="pathway">
    <text evidence="10">Carbohydrate degradation.</text>
</comment>
<feature type="binding site" evidence="10 13">
    <location>
        <position position="180"/>
    </location>
    <ligand>
        <name>a divalent metal cation</name>
        <dbReference type="ChEBI" id="CHEBI:60240"/>
    </ligand>
</feature>
<evidence type="ECO:0000256" key="3">
    <source>
        <dbReference type="ARBA" id="ARBA00001941"/>
    </source>
</evidence>
<dbReference type="Proteomes" id="UP000094172">
    <property type="component" value="Unassembled WGS sequence"/>
</dbReference>
<feature type="binding site" evidence="10">
    <location>
        <begin position="180"/>
        <end position="182"/>
    </location>
    <ligand>
        <name>substrate</name>
    </ligand>
</feature>
<comment type="cofactor">
    <cofactor evidence="2">
        <name>Mn(2+)</name>
        <dbReference type="ChEBI" id="CHEBI:29035"/>
    </cofactor>
</comment>
<dbReference type="GO" id="GO:0046872">
    <property type="term" value="F:metal ion binding"/>
    <property type="evidence" value="ECO:0007669"/>
    <property type="project" value="UniProtKB-UniRule"/>
</dbReference>
<dbReference type="Pfam" id="PF00834">
    <property type="entry name" value="Ribul_P_3_epim"/>
    <property type="match status" value="1"/>
</dbReference>
<feature type="active site" description="Proton acceptor" evidence="10 12">
    <location>
        <position position="42"/>
    </location>
</feature>
<comment type="catalytic activity">
    <reaction evidence="1 10 11">
        <text>D-ribulose 5-phosphate = D-xylulose 5-phosphate</text>
        <dbReference type="Rhea" id="RHEA:13677"/>
        <dbReference type="ChEBI" id="CHEBI:57737"/>
        <dbReference type="ChEBI" id="CHEBI:58121"/>
        <dbReference type="EC" id="5.1.3.1"/>
    </reaction>
</comment>
<feature type="binding site" evidence="10 13">
    <location>
        <position position="73"/>
    </location>
    <ligand>
        <name>a divalent metal cation</name>
        <dbReference type="ChEBI" id="CHEBI:60240"/>
    </ligand>
</feature>
<evidence type="ECO:0000256" key="7">
    <source>
        <dbReference type="ARBA" id="ARBA00013188"/>
    </source>
</evidence>
<feature type="active site" description="Proton donor" evidence="10 12">
    <location>
        <position position="180"/>
    </location>
</feature>
<feature type="binding site" evidence="10 13">
    <location>
        <position position="40"/>
    </location>
    <ligand>
        <name>a divalent metal cation</name>
        <dbReference type="ChEBI" id="CHEBI:60240"/>
    </ligand>
</feature>
<feature type="binding site" evidence="14">
    <location>
        <position position="182"/>
    </location>
    <ligand>
        <name>substrate</name>
    </ligand>
</feature>
<sequence>MTRDIVTDDIVIAASILSADFAKLGEEVRAVDQAGADWIHIDIMDGHFVPNITMGPNVVKAIRPYTKKPFDVHLMIAPCDPYLADFAEAGADMVTVHAEAGPHLDRSVQLIRSLGMKAGVALTPSTPESALEYVFDKLHRVLVMTVNPGFGGQSFIPEQLNKIRAIRQMIGDRPIHLEVDGGVHLQTAPLAAEAGADVFVSGSGVFDGGDYAGNIAALRKAAMSARADA</sequence>
<keyword evidence="16" id="KW-1185">Reference proteome</keyword>